<feature type="transmembrane region" description="Helical" evidence="1">
    <location>
        <begin position="112"/>
        <end position="133"/>
    </location>
</feature>
<feature type="transmembrane region" description="Helical" evidence="1">
    <location>
        <begin position="174"/>
        <end position="195"/>
    </location>
</feature>
<dbReference type="PANTHER" id="PTHR23537:SF1">
    <property type="entry name" value="SUGAR TRANSPORTER"/>
    <property type="match status" value="1"/>
</dbReference>
<dbReference type="PANTHER" id="PTHR23537">
    <property type="match status" value="1"/>
</dbReference>
<evidence type="ECO:0000256" key="1">
    <source>
        <dbReference type="SAM" id="Phobius"/>
    </source>
</evidence>
<protein>
    <submittedName>
        <fullName evidence="2">YbfB/YjiJ family MFS transporter</fullName>
    </submittedName>
</protein>
<feature type="transmembrane region" description="Helical" evidence="1">
    <location>
        <begin position="226"/>
        <end position="250"/>
    </location>
</feature>
<feature type="transmembrane region" description="Helical" evidence="1">
    <location>
        <begin position="87"/>
        <end position="106"/>
    </location>
</feature>
<dbReference type="SUPFAM" id="SSF103473">
    <property type="entry name" value="MFS general substrate transporter"/>
    <property type="match status" value="1"/>
</dbReference>
<keyword evidence="1" id="KW-0472">Membrane</keyword>
<dbReference type="InterPro" id="IPR010645">
    <property type="entry name" value="MFS_4"/>
</dbReference>
<reference evidence="2 3" key="1">
    <citation type="submission" date="2020-10" db="EMBL/GenBank/DDBJ databases">
        <title>Ramlibacter sp. HM2 16S ribosomal RNA gene Genome sequencing and assembly.</title>
        <authorList>
            <person name="Kang M."/>
        </authorList>
    </citation>
    <scope>NUCLEOTIDE SEQUENCE [LARGE SCALE GENOMIC DNA]</scope>
    <source>
        <strain evidence="2 3">HM2</strain>
    </source>
</reference>
<dbReference type="Gene3D" id="1.20.1250.20">
    <property type="entry name" value="MFS general substrate transporter like domains"/>
    <property type="match status" value="2"/>
</dbReference>
<evidence type="ECO:0000313" key="2">
    <source>
        <dbReference type="EMBL" id="MBE7367871.1"/>
    </source>
</evidence>
<accession>A0ABR9S2Y4</accession>
<feature type="transmembrane region" description="Helical" evidence="1">
    <location>
        <begin position="291"/>
        <end position="308"/>
    </location>
</feature>
<gene>
    <name evidence="2" type="ORF">IM787_09850</name>
</gene>
<dbReference type="Pfam" id="PF06779">
    <property type="entry name" value="MFS_4"/>
    <property type="match status" value="1"/>
</dbReference>
<dbReference type="Proteomes" id="UP000806285">
    <property type="component" value="Unassembled WGS sequence"/>
</dbReference>
<organism evidence="2 3">
    <name type="scientific">Ramlibacter pallidus</name>
    <dbReference type="NCBI Taxonomy" id="2780087"/>
    <lineage>
        <taxon>Bacteria</taxon>
        <taxon>Pseudomonadati</taxon>
        <taxon>Pseudomonadota</taxon>
        <taxon>Betaproteobacteria</taxon>
        <taxon>Burkholderiales</taxon>
        <taxon>Comamonadaceae</taxon>
        <taxon>Ramlibacter</taxon>
    </lineage>
</organism>
<feature type="transmembrane region" description="Helical" evidence="1">
    <location>
        <begin position="145"/>
        <end position="168"/>
    </location>
</feature>
<keyword evidence="1" id="KW-1133">Transmembrane helix</keyword>
<feature type="transmembrane region" description="Helical" evidence="1">
    <location>
        <begin position="262"/>
        <end position="279"/>
    </location>
</feature>
<dbReference type="InterPro" id="IPR036259">
    <property type="entry name" value="MFS_trans_sf"/>
</dbReference>
<feature type="transmembrane region" description="Helical" evidence="1">
    <location>
        <begin position="46"/>
        <end position="66"/>
    </location>
</feature>
<feature type="transmembrane region" description="Helical" evidence="1">
    <location>
        <begin position="345"/>
        <end position="371"/>
    </location>
</feature>
<keyword evidence="3" id="KW-1185">Reference proteome</keyword>
<name>A0ABR9S2Y4_9BURK</name>
<feature type="transmembrane region" description="Helical" evidence="1">
    <location>
        <begin position="377"/>
        <end position="401"/>
    </location>
</feature>
<evidence type="ECO:0000313" key="3">
    <source>
        <dbReference type="Proteomes" id="UP000806285"/>
    </source>
</evidence>
<comment type="caution">
    <text evidence="2">The sequence shown here is derived from an EMBL/GenBank/DDBJ whole genome shotgun (WGS) entry which is preliminary data.</text>
</comment>
<keyword evidence="1" id="KW-0812">Transmembrane</keyword>
<sequence length="408" mass="41875">MTSRPLRPLAIALAGLVSLAVAMGIGRFAFTPLLPIMLAERSVDLAGASLLASANYFGYLVGALACTFQPWIWRRFGWSSGVNGTRLVRAGLTATTLLTLGMALHLPAAWVLLRFAAGVASAVVFLYTTGFCLEQLARRGVPAMGALIYVGPGLGIVASGLAATALVQAHAPAATGWLTFGVLAALLTAAVWRVFDARHAVAAAAPPPQATAQAAGPSHAGSGEMALLTVAYGLAGIGYIITATFLPVIARQALPGSPWLDLFWPLFGAGVMLGAIGASRLPAGGDLRLRLAACYAIQAVGVAASLVSPTLAGFALGSLLLGLPFTAITFFAMQEVRRVRPLQATSFMGLLTASYGLGQIVGPPLAAWLVARSANAAAGFAVSLWIATGLLVLGAALYVLIARRHPAR</sequence>
<proteinExistence type="predicted"/>
<dbReference type="RefSeq" id="WP_193676499.1">
    <property type="nucleotide sequence ID" value="NZ_JADDIV010000003.1"/>
</dbReference>
<dbReference type="EMBL" id="JADDIV010000003">
    <property type="protein sequence ID" value="MBE7367871.1"/>
    <property type="molecule type" value="Genomic_DNA"/>
</dbReference>
<feature type="transmembrane region" description="Helical" evidence="1">
    <location>
        <begin position="314"/>
        <end position="333"/>
    </location>
</feature>